<evidence type="ECO:0000313" key="2">
    <source>
        <dbReference type="Proteomes" id="UP000588098"/>
    </source>
</evidence>
<proteinExistence type="predicted"/>
<comment type="caution">
    <text evidence="1">The sequence shown here is derived from an EMBL/GenBank/DDBJ whole genome shotgun (WGS) entry which is preliminary data.</text>
</comment>
<organism evidence="1 2">
    <name type="scientific">Streptomyces zagrosensis</name>
    <dbReference type="NCBI Taxonomy" id="1042984"/>
    <lineage>
        <taxon>Bacteria</taxon>
        <taxon>Bacillati</taxon>
        <taxon>Actinomycetota</taxon>
        <taxon>Actinomycetes</taxon>
        <taxon>Kitasatosporales</taxon>
        <taxon>Streptomycetaceae</taxon>
        <taxon>Streptomyces</taxon>
    </lineage>
</organism>
<accession>A0A7W9UYY5</accession>
<dbReference type="Proteomes" id="UP000588098">
    <property type="component" value="Unassembled WGS sequence"/>
</dbReference>
<reference evidence="1 2" key="1">
    <citation type="submission" date="2020-08" db="EMBL/GenBank/DDBJ databases">
        <title>Genomic Encyclopedia of Type Strains, Phase III (KMG-III): the genomes of soil and plant-associated and newly described type strains.</title>
        <authorList>
            <person name="Whitman W."/>
        </authorList>
    </citation>
    <scope>NUCLEOTIDE SEQUENCE [LARGE SCALE GENOMIC DNA]</scope>
    <source>
        <strain evidence="1 2">CECT 8305</strain>
    </source>
</reference>
<keyword evidence="2" id="KW-1185">Reference proteome</keyword>
<sequence>MTTMTIKVYRRRPGEDPPRISRAATVFTIEPDDVTPRWLREHYPARWPDCACPSCRHRDGG</sequence>
<dbReference type="AlphaFoldDB" id="A0A7W9UYY5"/>
<protein>
    <submittedName>
        <fullName evidence="1">Uncharacterized protein</fullName>
    </submittedName>
</protein>
<name>A0A7W9UYY5_9ACTN</name>
<dbReference type="EMBL" id="JACHJL010000004">
    <property type="protein sequence ID" value="MBB5935234.1"/>
    <property type="molecule type" value="Genomic_DNA"/>
</dbReference>
<evidence type="ECO:0000313" key="1">
    <source>
        <dbReference type="EMBL" id="MBB5935234.1"/>
    </source>
</evidence>
<gene>
    <name evidence="1" type="ORF">FHS42_002284</name>
</gene>